<sequence>MPLPALIADGGELTVVRRLAFFVYGYWDVDWPDDFEPPKLEEGLRLGYVGRLNESDPGLSARRFIREDVSITATNGHAEPPELGTSNVEEIFDTAVSKASGEVFFEKDITNAGLGRLRPLTDFFVGDRVPVFLWGRILTGQLITAIDCIGTATEPVGYRVHVGGQVLGDAVARARQKKDMQRDIAAERRARLRDVGGVSSAASAAKDAAKVADRKAEGADAKAVTAQETADDALAKWRQQKDQLDKVQSELINKNAEWNRLQDVGLKELESQQAA</sequence>
<organism evidence="1 2">
    <name type="scientific">Corynebacterium belfantii</name>
    <dbReference type="NCBI Taxonomy" id="2014537"/>
    <lineage>
        <taxon>Bacteria</taxon>
        <taxon>Bacillati</taxon>
        <taxon>Actinomycetota</taxon>
        <taxon>Actinomycetes</taxon>
        <taxon>Mycobacteriales</taxon>
        <taxon>Corynebacteriaceae</taxon>
        <taxon>Corynebacterium</taxon>
    </lineage>
</organism>
<dbReference type="RefSeq" id="WP_197690137.1">
    <property type="nucleotide sequence ID" value="NZ_JADQUG010000024.1"/>
</dbReference>
<keyword evidence="2" id="KW-1185">Reference proteome</keyword>
<gene>
    <name evidence="1" type="ORF">I4J41_06840</name>
</gene>
<evidence type="ECO:0000313" key="2">
    <source>
        <dbReference type="Proteomes" id="UP000615580"/>
    </source>
</evidence>
<evidence type="ECO:0008006" key="3">
    <source>
        <dbReference type="Google" id="ProtNLM"/>
    </source>
</evidence>
<proteinExistence type="predicted"/>
<evidence type="ECO:0000313" key="1">
    <source>
        <dbReference type="EMBL" id="MBG9354322.1"/>
    </source>
</evidence>
<name>A0ABS0LCH7_9CORY</name>
<accession>A0ABS0LCH7</accession>
<protein>
    <recommendedName>
        <fullName evidence="3">Restriction endonuclease</fullName>
    </recommendedName>
</protein>
<feature type="non-terminal residue" evidence="1">
    <location>
        <position position="275"/>
    </location>
</feature>
<reference evidence="1 2" key="1">
    <citation type="journal article" date="2020" name="J. Clin. Microbiol.">
        <title>Assessing the Genetic Diversity of Austrian Corynebacterium diphtheriae Clinical Isolates, 2011-2019.</title>
        <authorList>
            <person name="Schaeffer J."/>
            <person name="Huhulescu S."/>
            <person name="Stoeger A."/>
            <person name="Allerberger F."/>
            <person name="Ruppitsch W."/>
        </authorList>
    </citation>
    <scope>NUCLEOTIDE SEQUENCE [LARGE SCALE GENOMIC DNA]</scope>
    <source>
        <strain evidence="1 2">04-17</strain>
    </source>
</reference>
<dbReference type="EMBL" id="JADQUG010000024">
    <property type="protein sequence ID" value="MBG9354322.1"/>
    <property type="molecule type" value="Genomic_DNA"/>
</dbReference>
<dbReference type="Proteomes" id="UP000615580">
    <property type="component" value="Unassembled WGS sequence"/>
</dbReference>
<comment type="caution">
    <text evidence="1">The sequence shown here is derived from an EMBL/GenBank/DDBJ whole genome shotgun (WGS) entry which is preliminary data.</text>
</comment>